<dbReference type="Proteomes" id="UP001067708">
    <property type="component" value="Unassembled WGS sequence"/>
</dbReference>
<reference evidence="1" key="1">
    <citation type="submission" date="2022-09" db="EMBL/GenBank/DDBJ databases">
        <title>Genome analysis and characterization of larvicidal activity of Brevibacillus strains.</title>
        <authorList>
            <person name="Patrusheva E.V."/>
            <person name="Izotova A.O."/>
            <person name="Toshchakov S.V."/>
            <person name="Sineoky S.P."/>
        </authorList>
    </citation>
    <scope>NUCLEOTIDE SEQUENCE</scope>
    <source>
        <strain evidence="1">VKPM_B-13244</strain>
    </source>
</reference>
<evidence type="ECO:0000313" key="2">
    <source>
        <dbReference type="Proteomes" id="UP001067708"/>
    </source>
</evidence>
<gene>
    <name evidence="1" type="ORF">O0535_19035</name>
</gene>
<accession>A0ABT4I2M6</accession>
<sequence>MNWANPIAKSADHKGKLSKMVMLIFRSFRIDLILHVIVTETEYILP</sequence>
<proteinExistence type="predicted"/>
<dbReference type="RefSeq" id="WP_212932166.1">
    <property type="nucleotide sequence ID" value="NZ_BORK01000007.1"/>
</dbReference>
<name>A0ABT4I2M6_9BACL</name>
<protein>
    <recommendedName>
        <fullName evidence="3">RadC-like JAB domain-containing protein</fullName>
    </recommendedName>
</protein>
<evidence type="ECO:0008006" key="3">
    <source>
        <dbReference type="Google" id="ProtNLM"/>
    </source>
</evidence>
<evidence type="ECO:0000313" key="1">
    <source>
        <dbReference type="EMBL" id="MCZ0832829.1"/>
    </source>
</evidence>
<dbReference type="EMBL" id="JAPTNG010000016">
    <property type="protein sequence ID" value="MCZ0832829.1"/>
    <property type="molecule type" value="Genomic_DNA"/>
</dbReference>
<organism evidence="1 2">
    <name type="scientific">Brevibacillus halotolerans</name>
    <dbReference type="NCBI Taxonomy" id="1507437"/>
    <lineage>
        <taxon>Bacteria</taxon>
        <taxon>Bacillati</taxon>
        <taxon>Bacillota</taxon>
        <taxon>Bacilli</taxon>
        <taxon>Bacillales</taxon>
        <taxon>Paenibacillaceae</taxon>
        <taxon>Brevibacillus</taxon>
    </lineage>
</organism>
<keyword evidence="2" id="KW-1185">Reference proteome</keyword>
<comment type="caution">
    <text evidence="1">The sequence shown here is derived from an EMBL/GenBank/DDBJ whole genome shotgun (WGS) entry which is preliminary data.</text>
</comment>